<gene>
    <name evidence="2" type="ordered locus">Os07g0297450</name>
    <name evidence="2" type="ORF">OSNPB_070297450</name>
</gene>
<sequence>MHLAQTGLHLRRLAPAHRLHRPSPSQTAGRPFPSGLLPSTGAGLTFTTPPPSPPPRRPPDPERRRPDLAVPSVSGLQLPPAVSKELLLFVVPPRRRR</sequence>
<dbReference type="PaxDb" id="39947-A0A0P0X4K0"/>
<evidence type="ECO:0000256" key="1">
    <source>
        <dbReference type="SAM" id="MobiDB-lite"/>
    </source>
</evidence>
<dbReference type="EMBL" id="AP014963">
    <property type="protein sequence ID" value="BAT01067.1"/>
    <property type="molecule type" value="Genomic_DNA"/>
</dbReference>
<feature type="region of interest" description="Disordered" evidence="1">
    <location>
        <begin position="1"/>
        <end position="76"/>
    </location>
</feature>
<proteinExistence type="predicted"/>
<feature type="compositionally biased region" description="Basic and acidic residues" evidence="1">
    <location>
        <begin position="57"/>
        <end position="67"/>
    </location>
</feature>
<name>A0A0P0X4K0_ORYSJ</name>
<organism evidence="2 3">
    <name type="scientific">Oryza sativa subsp. japonica</name>
    <name type="common">Rice</name>
    <dbReference type="NCBI Taxonomy" id="39947"/>
    <lineage>
        <taxon>Eukaryota</taxon>
        <taxon>Viridiplantae</taxon>
        <taxon>Streptophyta</taxon>
        <taxon>Embryophyta</taxon>
        <taxon>Tracheophyta</taxon>
        <taxon>Spermatophyta</taxon>
        <taxon>Magnoliopsida</taxon>
        <taxon>Liliopsida</taxon>
        <taxon>Poales</taxon>
        <taxon>Poaceae</taxon>
        <taxon>BOP clade</taxon>
        <taxon>Oryzoideae</taxon>
        <taxon>Oryzeae</taxon>
        <taxon>Oryzinae</taxon>
        <taxon>Oryza</taxon>
        <taxon>Oryza sativa</taxon>
    </lineage>
</organism>
<feature type="compositionally biased region" description="Basic residues" evidence="1">
    <location>
        <begin position="9"/>
        <end position="21"/>
    </location>
</feature>
<accession>A0A0P0X4K0</accession>
<dbReference type="AlphaFoldDB" id="A0A0P0X4K0"/>
<reference evidence="3" key="1">
    <citation type="journal article" date="2005" name="Nature">
        <title>The map-based sequence of the rice genome.</title>
        <authorList>
            <consortium name="International rice genome sequencing project (IRGSP)"/>
            <person name="Matsumoto T."/>
            <person name="Wu J."/>
            <person name="Kanamori H."/>
            <person name="Katayose Y."/>
            <person name="Fujisawa M."/>
            <person name="Namiki N."/>
            <person name="Mizuno H."/>
            <person name="Yamamoto K."/>
            <person name="Antonio B.A."/>
            <person name="Baba T."/>
            <person name="Sakata K."/>
            <person name="Nagamura Y."/>
            <person name="Aoki H."/>
            <person name="Arikawa K."/>
            <person name="Arita K."/>
            <person name="Bito T."/>
            <person name="Chiden Y."/>
            <person name="Fujitsuka N."/>
            <person name="Fukunaka R."/>
            <person name="Hamada M."/>
            <person name="Harada C."/>
            <person name="Hayashi A."/>
            <person name="Hijishita S."/>
            <person name="Honda M."/>
            <person name="Hosokawa S."/>
            <person name="Ichikawa Y."/>
            <person name="Idonuma A."/>
            <person name="Iijima M."/>
            <person name="Ikeda M."/>
            <person name="Ikeno M."/>
            <person name="Ito K."/>
            <person name="Ito S."/>
            <person name="Ito T."/>
            <person name="Ito Y."/>
            <person name="Ito Y."/>
            <person name="Iwabuchi A."/>
            <person name="Kamiya K."/>
            <person name="Karasawa W."/>
            <person name="Kurita K."/>
            <person name="Katagiri S."/>
            <person name="Kikuta A."/>
            <person name="Kobayashi H."/>
            <person name="Kobayashi N."/>
            <person name="Machita K."/>
            <person name="Maehara T."/>
            <person name="Masukawa M."/>
            <person name="Mizubayashi T."/>
            <person name="Mukai Y."/>
            <person name="Nagasaki H."/>
            <person name="Nagata Y."/>
            <person name="Naito S."/>
            <person name="Nakashima M."/>
            <person name="Nakama Y."/>
            <person name="Nakamichi Y."/>
            <person name="Nakamura M."/>
            <person name="Meguro A."/>
            <person name="Negishi M."/>
            <person name="Ohta I."/>
            <person name="Ohta T."/>
            <person name="Okamoto M."/>
            <person name="Ono N."/>
            <person name="Saji S."/>
            <person name="Sakaguchi M."/>
            <person name="Sakai K."/>
            <person name="Shibata M."/>
            <person name="Shimokawa T."/>
            <person name="Song J."/>
            <person name="Takazaki Y."/>
            <person name="Terasawa K."/>
            <person name="Tsugane M."/>
            <person name="Tsuji K."/>
            <person name="Ueda S."/>
            <person name="Waki K."/>
            <person name="Yamagata H."/>
            <person name="Yamamoto M."/>
            <person name="Yamamoto S."/>
            <person name="Yamane H."/>
            <person name="Yoshiki S."/>
            <person name="Yoshihara R."/>
            <person name="Yukawa K."/>
            <person name="Zhong H."/>
            <person name="Yano M."/>
            <person name="Yuan Q."/>
            <person name="Ouyang S."/>
            <person name="Liu J."/>
            <person name="Jones K.M."/>
            <person name="Gansberger K."/>
            <person name="Moffat K."/>
            <person name="Hill J."/>
            <person name="Bera J."/>
            <person name="Fadrosh D."/>
            <person name="Jin S."/>
            <person name="Johri S."/>
            <person name="Kim M."/>
            <person name="Overton L."/>
            <person name="Reardon M."/>
            <person name="Tsitrin T."/>
            <person name="Vuong H."/>
            <person name="Weaver B."/>
            <person name="Ciecko A."/>
            <person name="Tallon L."/>
            <person name="Jackson J."/>
            <person name="Pai G."/>
            <person name="Aken S.V."/>
            <person name="Utterback T."/>
            <person name="Reidmuller S."/>
            <person name="Feldblyum T."/>
            <person name="Hsiao J."/>
            <person name="Zismann V."/>
            <person name="Iobst S."/>
            <person name="de Vazeille A.R."/>
            <person name="Buell C.R."/>
            <person name="Ying K."/>
            <person name="Li Y."/>
            <person name="Lu T."/>
            <person name="Huang Y."/>
            <person name="Zhao Q."/>
            <person name="Feng Q."/>
            <person name="Zhang L."/>
            <person name="Zhu J."/>
            <person name="Weng Q."/>
            <person name="Mu J."/>
            <person name="Lu Y."/>
            <person name="Fan D."/>
            <person name="Liu Y."/>
            <person name="Guan J."/>
            <person name="Zhang Y."/>
            <person name="Yu S."/>
            <person name="Liu X."/>
            <person name="Zhang Y."/>
            <person name="Hong G."/>
            <person name="Han B."/>
            <person name="Choisne N."/>
            <person name="Demange N."/>
            <person name="Orjeda G."/>
            <person name="Samain S."/>
            <person name="Cattolico L."/>
            <person name="Pelletier E."/>
            <person name="Couloux A."/>
            <person name="Segurens B."/>
            <person name="Wincker P."/>
            <person name="D'Hont A."/>
            <person name="Scarpelli C."/>
            <person name="Weissenbach J."/>
            <person name="Salanoubat M."/>
            <person name="Quetier F."/>
            <person name="Yu Y."/>
            <person name="Kim H.R."/>
            <person name="Rambo T."/>
            <person name="Currie J."/>
            <person name="Collura K."/>
            <person name="Luo M."/>
            <person name="Yang T."/>
            <person name="Ammiraju J.S.S."/>
            <person name="Engler F."/>
            <person name="Soderlund C."/>
            <person name="Wing R.A."/>
            <person name="Palmer L.E."/>
            <person name="de la Bastide M."/>
            <person name="Spiegel L."/>
            <person name="Nascimento L."/>
            <person name="Zutavern T."/>
            <person name="O'Shaughnessy A."/>
            <person name="Dike S."/>
            <person name="Dedhia N."/>
            <person name="Preston R."/>
            <person name="Balija V."/>
            <person name="McCombie W.R."/>
            <person name="Chow T."/>
            <person name="Chen H."/>
            <person name="Chung M."/>
            <person name="Chen C."/>
            <person name="Shaw J."/>
            <person name="Wu H."/>
            <person name="Hsiao K."/>
            <person name="Chao Y."/>
            <person name="Chu M."/>
            <person name="Cheng C."/>
            <person name="Hour A."/>
            <person name="Lee P."/>
            <person name="Lin S."/>
            <person name="Lin Y."/>
            <person name="Liou J."/>
            <person name="Liu S."/>
            <person name="Hsing Y."/>
            <person name="Raghuvanshi S."/>
            <person name="Mohanty A."/>
            <person name="Bharti A.K."/>
            <person name="Gaur A."/>
            <person name="Gupta V."/>
            <person name="Kumar D."/>
            <person name="Ravi V."/>
            <person name="Vij S."/>
            <person name="Kapur A."/>
            <person name="Khurana P."/>
            <person name="Khurana P."/>
            <person name="Khurana J.P."/>
            <person name="Tyagi A.K."/>
            <person name="Gaikwad K."/>
            <person name="Singh A."/>
            <person name="Dalal V."/>
            <person name="Srivastava S."/>
            <person name="Dixit A."/>
            <person name="Pal A.K."/>
            <person name="Ghazi I.A."/>
            <person name="Yadav M."/>
            <person name="Pandit A."/>
            <person name="Bhargava A."/>
            <person name="Sureshbabu K."/>
            <person name="Batra K."/>
            <person name="Sharma T.R."/>
            <person name="Mohapatra T."/>
            <person name="Singh N.K."/>
            <person name="Messing J."/>
            <person name="Nelson A.B."/>
            <person name="Fuks G."/>
            <person name="Kavchok S."/>
            <person name="Keizer G."/>
            <person name="Linton E."/>
            <person name="Llaca V."/>
            <person name="Song R."/>
            <person name="Tanyolac B."/>
            <person name="Young S."/>
            <person name="Ho-Il K."/>
            <person name="Hahn J.H."/>
            <person name="Sangsakoo G."/>
            <person name="Vanavichit A."/>
            <person name="de Mattos Luiz.A.T."/>
            <person name="Zimmer P.D."/>
            <person name="Malone G."/>
            <person name="Dellagostin O."/>
            <person name="de Oliveira A.C."/>
            <person name="Bevan M."/>
            <person name="Bancroft I."/>
            <person name="Minx P."/>
            <person name="Cordum H."/>
            <person name="Wilson R."/>
            <person name="Cheng Z."/>
            <person name="Jin W."/>
            <person name="Jiang J."/>
            <person name="Leong S.A."/>
            <person name="Iwama H."/>
            <person name="Gojobori T."/>
            <person name="Itoh T."/>
            <person name="Niimura Y."/>
            <person name="Fujii Y."/>
            <person name="Habara T."/>
            <person name="Sakai H."/>
            <person name="Sato Y."/>
            <person name="Wilson G."/>
            <person name="Kumar K."/>
            <person name="McCouch S."/>
            <person name="Juretic N."/>
            <person name="Hoen D."/>
            <person name="Wright S."/>
            <person name="Bruskiewich R."/>
            <person name="Bureau T."/>
            <person name="Miyao A."/>
            <person name="Hirochika H."/>
            <person name="Nishikawa T."/>
            <person name="Kadowaki K."/>
            <person name="Sugiura M."/>
            <person name="Burr B."/>
            <person name="Sasaki T."/>
        </authorList>
    </citation>
    <scope>NUCLEOTIDE SEQUENCE [LARGE SCALE GENOMIC DNA]</scope>
    <source>
        <strain evidence="3">cv. Nipponbare</strain>
    </source>
</reference>
<protein>
    <submittedName>
        <fullName evidence="2">Os07g0297450 protein</fullName>
    </submittedName>
</protein>
<evidence type="ECO:0000313" key="3">
    <source>
        <dbReference type="Proteomes" id="UP000059680"/>
    </source>
</evidence>
<reference evidence="2 3" key="3">
    <citation type="journal article" date="2013" name="Rice">
        <title>Improvement of the Oryza sativa Nipponbare reference genome using next generation sequence and optical map data.</title>
        <authorList>
            <person name="Kawahara Y."/>
            <person name="de la Bastide M."/>
            <person name="Hamilton J.P."/>
            <person name="Kanamori H."/>
            <person name="McCombie W.R."/>
            <person name="Ouyang S."/>
            <person name="Schwartz D.C."/>
            <person name="Tanaka T."/>
            <person name="Wu J."/>
            <person name="Zhou S."/>
            <person name="Childs K.L."/>
            <person name="Davidson R.M."/>
            <person name="Lin H."/>
            <person name="Quesada-Ocampo L."/>
            <person name="Vaillancourt B."/>
            <person name="Sakai H."/>
            <person name="Lee S.S."/>
            <person name="Kim J."/>
            <person name="Numa H."/>
            <person name="Itoh T."/>
            <person name="Buell C.R."/>
            <person name="Matsumoto T."/>
        </authorList>
    </citation>
    <scope>NUCLEOTIDE SEQUENCE [LARGE SCALE GENOMIC DNA]</scope>
    <source>
        <strain evidence="3">cv. Nipponbare</strain>
    </source>
</reference>
<dbReference type="InParanoid" id="A0A0P0X4K0"/>
<evidence type="ECO:0000313" key="2">
    <source>
        <dbReference type="EMBL" id="BAT01067.1"/>
    </source>
</evidence>
<reference evidence="2 3" key="2">
    <citation type="journal article" date="2013" name="Plant Cell Physiol.">
        <title>Rice Annotation Project Database (RAP-DB): an integrative and interactive database for rice genomics.</title>
        <authorList>
            <person name="Sakai H."/>
            <person name="Lee S.S."/>
            <person name="Tanaka T."/>
            <person name="Numa H."/>
            <person name="Kim J."/>
            <person name="Kawahara Y."/>
            <person name="Wakimoto H."/>
            <person name="Yang C.C."/>
            <person name="Iwamoto M."/>
            <person name="Abe T."/>
            <person name="Yamada Y."/>
            <person name="Muto A."/>
            <person name="Inokuchi H."/>
            <person name="Ikemura T."/>
            <person name="Matsumoto T."/>
            <person name="Sasaki T."/>
            <person name="Itoh T."/>
        </authorList>
    </citation>
    <scope>NUCLEOTIDE SEQUENCE [LARGE SCALE GENOMIC DNA]</scope>
    <source>
        <strain evidence="3">cv. Nipponbare</strain>
    </source>
</reference>
<dbReference type="Proteomes" id="UP000059680">
    <property type="component" value="Chromosome 7"/>
</dbReference>
<keyword evidence="3" id="KW-1185">Reference proteome</keyword>